<feature type="transmembrane region" description="Helical" evidence="6">
    <location>
        <begin position="513"/>
        <end position="531"/>
    </location>
</feature>
<dbReference type="KEGG" id="tps:THAPSDRAFT_10339"/>
<keyword evidence="2 4" id="KW-0863">Zinc-finger</keyword>
<dbReference type="PROSITE" id="PS50865">
    <property type="entry name" value="ZF_MYND_2"/>
    <property type="match status" value="1"/>
</dbReference>
<evidence type="ECO:0000256" key="1">
    <source>
        <dbReference type="ARBA" id="ARBA00022723"/>
    </source>
</evidence>
<dbReference type="PANTHER" id="PTHR12242">
    <property type="entry name" value="OS02G0130600 PROTEIN-RELATED"/>
    <property type="match status" value="1"/>
</dbReference>
<dbReference type="PANTHER" id="PTHR12242:SF1">
    <property type="entry name" value="MYND-TYPE DOMAIN-CONTAINING PROTEIN"/>
    <property type="match status" value="1"/>
</dbReference>
<reference evidence="8 9" key="1">
    <citation type="journal article" date="2004" name="Science">
        <title>The genome of the diatom Thalassiosira pseudonana: ecology, evolution, and metabolism.</title>
        <authorList>
            <person name="Armbrust E.V."/>
            <person name="Berges J.A."/>
            <person name="Bowler C."/>
            <person name="Green B.R."/>
            <person name="Martinez D."/>
            <person name="Putnam N.H."/>
            <person name="Zhou S."/>
            <person name="Allen A.E."/>
            <person name="Apt K.E."/>
            <person name="Bechner M."/>
            <person name="Brzezinski M.A."/>
            <person name="Chaal B.K."/>
            <person name="Chiovitti A."/>
            <person name="Davis A.K."/>
            <person name="Demarest M.S."/>
            <person name="Detter J.C."/>
            <person name="Glavina T."/>
            <person name="Goodstein D."/>
            <person name="Hadi M.Z."/>
            <person name="Hellsten U."/>
            <person name="Hildebrand M."/>
            <person name="Jenkins B.D."/>
            <person name="Jurka J."/>
            <person name="Kapitonov V.V."/>
            <person name="Kroger N."/>
            <person name="Lau W.W."/>
            <person name="Lane T.W."/>
            <person name="Larimer F.W."/>
            <person name="Lippmeier J.C."/>
            <person name="Lucas S."/>
            <person name="Medina M."/>
            <person name="Montsant A."/>
            <person name="Obornik M."/>
            <person name="Parker M.S."/>
            <person name="Palenik B."/>
            <person name="Pazour G.J."/>
            <person name="Richardson P.M."/>
            <person name="Rynearson T.A."/>
            <person name="Saito M.A."/>
            <person name="Schwartz D.C."/>
            <person name="Thamatrakoln K."/>
            <person name="Valentin K."/>
            <person name="Vardi A."/>
            <person name="Wilkerson F.P."/>
            <person name="Rokhsar D.S."/>
        </authorList>
    </citation>
    <scope>NUCLEOTIDE SEQUENCE [LARGE SCALE GENOMIC DNA]</scope>
    <source>
        <strain evidence="8 9">CCMP1335</strain>
    </source>
</reference>
<organism evidence="8 9">
    <name type="scientific">Thalassiosira pseudonana</name>
    <name type="common">Marine diatom</name>
    <name type="synonym">Cyclotella nana</name>
    <dbReference type="NCBI Taxonomy" id="35128"/>
    <lineage>
        <taxon>Eukaryota</taxon>
        <taxon>Sar</taxon>
        <taxon>Stramenopiles</taxon>
        <taxon>Ochrophyta</taxon>
        <taxon>Bacillariophyta</taxon>
        <taxon>Coscinodiscophyceae</taxon>
        <taxon>Thalassiosirophycidae</taxon>
        <taxon>Thalassiosirales</taxon>
        <taxon>Thalassiosiraceae</taxon>
        <taxon>Thalassiosira</taxon>
    </lineage>
</organism>
<evidence type="ECO:0000313" key="8">
    <source>
        <dbReference type="EMBL" id="EED86965.1"/>
    </source>
</evidence>
<evidence type="ECO:0000256" key="5">
    <source>
        <dbReference type="SAM" id="MobiDB-lite"/>
    </source>
</evidence>
<keyword evidence="6" id="KW-0812">Transmembrane</keyword>
<feature type="transmembrane region" description="Helical" evidence="6">
    <location>
        <begin position="438"/>
        <end position="465"/>
    </location>
</feature>
<gene>
    <name evidence="8" type="ORF">THAPSDRAFT_10339</name>
</gene>
<reference evidence="8 9" key="2">
    <citation type="journal article" date="2008" name="Nature">
        <title>The Phaeodactylum genome reveals the evolutionary history of diatom genomes.</title>
        <authorList>
            <person name="Bowler C."/>
            <person name="Allen A.E."/>
            <person name="Badger J.H."/>
            <person name="Grimwood J."/>
            <person name="Jabbari K."/>
            <person name="Kuo A."/>
            <person name="Maheswari U."/>
            <person name="Martens C."/>
            <person name="Maumus F."/>
            <person name="Otillar R.P."/>
            <person name="Rayko E."/>
            <person name="Salamov A."/>
            <person name="Vandepoele K."/>
            <person name="Beszteri B."/>
            <person name="Gruber A."/>
            <person name="Heijde M."/>
            <person name="Katinka M."/>
            <person name="Mock T."/>
            <person name="Valentin K."/>
            <person name="Verret F."/>
            <person name="Berges J.A."/>
            <person name="Brownlee C."/>
            <person name="Cadoret J.P."/>
            <person name="Chiovitti A."/>
            <person name="Choi C.J."/>
            <person name="Coesel S."/>
            <person name="De Martino A."/>
            <person name="Detter J.C."/>
            <person name="Durkin C."/>
            <person name="Falciatore A."/>
            <person name="Fournet J."/>
            <person name="Haruta M."/>
            <person name="Huysman M.J."/>
            <person name="Jenkins B.D."/>
            <person name="Jiroutova K."/>
            <person name="Jorgensen R.E."/>
            <person name="Joubert Y."/>
            <person name="Kaplan A."/>
            <person name="Kroger N."/>
            <person name="Kroth P.G."/>
            <person name="La Roche J."/>
            <person name="Lindquist E."/>
            <person name="Lommer M."/>
            <person name="Martin-Jezequel V."/>
            <person name="Lopez P.J."/>
            <person name="Lucas S."/>
            <person name="Mangogna M."/>
            <person name="McGinnis K."/>
            <person name="Medlin L.K."/>
            <person name="Montsant A."/>
            <person name="Oudot-Le Secq M.P."/>
            <person name="Napoli C."/>
            <person name="Obornik M."/>
            <person name="Parker M.S."/>
            <person name="Petit J.L."/>
            <person name="Porcel B.M."/>
            <person name="Poulsen N."/>
            <person name="Robison M."/>
            <person name="Rychlewski L."/>
            <person name="Rynearson T.A."/>
            <person name="Schmutz J."/>
            <person name="Shapiro H."/>
            <person name="Siaut M."/>
            <person name="Stanley M."/>
            <person name="Sussman M.R."/>
            <person name="Taylor A.R."/>
            <person name="Vardi A."/>
            <person name="von Dassow P."/>
            <person name="Vyverman W."/>
            <person name="Willis A."/>
            <person name="Wyrwicz L.S."/>
            <person name="Rokhsar D.S."/>
            <person name="Weissenbach J."/>
            <person name="Armbrust E.V."/>
            <person name="Green B.R."/>
            <person name="Van de Peer Y."/>
            <person name="Grigoriev I.V."/>
        </authorList>
    </citation>
    <scope>NUCLEOTIDE SEQUENCE [LARGE SCALE GENOMIC DNA]</scope>
    <source>
        <strain evidence="8 9">CCMP1335</strain>
    </source>
</reference>
<dbReference type="SUPFAM" id="SSF144232">
    <property type="entry name" value="HIT/MYND zinc finger-like"/>
    <property type="match status" value="1"/>
</dbReference>
<feature type="transmembrane region" description="Helical" evidence="6">
    <location>
        <begin position="343"/>
        <end position="366"/>
    </location>
</feature>
<feature type="transmembrane region" description="Helical" evidence="6">
    <location>
        <begin position="405"/>
        <end position="426"/>
    </location>
</feature>
<dbReference type="EMBL" id="DS999417">
    <property type="protein sequence ID" value="EED86965.1"/>
    <property type="molecule type" value="Genomic_DNA"/>
</dbReference>
<evidence type="ECO:0000256" key="6">
    <source>
        <dbReference type="SAM" id="Phobius"/>
    </source>
</evidence>
<accession>B8LCD1</accession>
<feature type="transmembrane region" description="Helical" evidence="6">
    <location>
        <begin position="551"/>
        <end position="576"/>
    </location>
</feature>
<dbReference type="eggNOG" id="ENOG502R6K0">
    <property type="taxonomic scope" value="Eukaryota"/>
</dbReference>
<sequence>MKNGHLQGTVPAPPTTPEMAASSTDPPFRCSHCGTSSTTLKPCSGCSRVYYCNNSTCLQKAYPSHKSVCSPRVVRVHAADDGALMTAKERETIEHVESKQLHLLTQSIIEQKIRPEILRSDVSTDLTTWLRHMLLGPAQPLNKQKNFIQDILNDVDLCADAEIFVEAHAGCHKGLILRNRGDGRKKKMYPGPEAELRVREDVLQSRCLLMVLEFSKRKGIEDMVLQQKAAQDFYVFYRRYMLEKGRCYNTYTGMSACMGDQTFMKRSEDIVMFGLGLEKEMPLEVAENRNVTTCLKNAPPPFHTVVVFAIAMVGCLWSLPSWKSIDEHATIEAFTTSIFKEGPFNLSPLALGVIRMVFAMICIIITRGKIVNGAQFKATYLAESKLQRGVIDLAGVKTQGFFTSWAWNLLGLTFFLGGLVPLLVVYEREDVLTTNPWILRGALISFEIAAPCALFISFIVTYSLWPKAYKTHGSAGTMGFRNWVNLWQHNGNTAMVLVELCLMGGLPVKISHAAVAPIFAGCYQLFMWLLANHWSPKHGPVFLYFFSDTTLGMKTTVFLLVLLAVMFVFFALFSLLEMGVSKIEEGGYGALPNVCCVMLVSSLLMKFKD</sequence>
<dbReference type="Pfam" id="PF01753">
    <property type="entry name" value="zf-MYND"/>
    <property type="match status" value="1"/>
</dbReference>
<dbReference type="AlphaFoldDB" id="B8LCD1"/>
<evidence type="ECO:0000256" key="2">
    <source>
        <dbReference type="ARBA" id="ARBA00022771"/>
    </source>
</evidence>
<dbReference type="InterPro" id="IPR002893">
    <property type="entry name" value="Znf_MYND"/>
</dbReference>
<keyword evidence="1" id="KW-0479">Metal-binding</keyword>
<dbReference type="InParanoid" id="B8LCD1"/>
<dbReference type="RefSeq" id="XP_002296764.1">
    <property type="nucleotide sequence ID" value="XM_002296728.1"/>
</dbReference>
<keyword evidence="9" id="KW-1185">Reference proteome</keyword>
<dbReference type="Proteomes" id="UP000001449">
    <property type="component" value="Chromosome 16"/>
</dbReference>
<evidence type="ECO:0000313" key="9">
    <source>
        <dbReference type="Proteomes" id="UP000001449"/>
    </source>
</evidence>
<keyword evidence="6" id="KW-1133">Transmembrane helix</keyword>
<evidence type="ECO:0000256" key="4">
    <source>
        <dbReference type="PROSITE-ProRule" id="PRU00134"/>
    </source>
</evidence>
<evidence type="ECO:0000256" key="3">
    <source>
        <dbReference type="ARBA" id="ARBA00022833"/>
    </source>
</evidence>
<dbReference type="GeneID" id="7449966"/>
<feature type="region of interest" description="Disordered" evidence="5">
    <location>
        <begin position="1"/>
        <end position="24"/>
    </location>
</feature>
<dbReference type="GO" id="GO:0008270">
    <property type="term" value="F:zinc ion binding"/>
    <property type="evidence" value="ECO:0007669"/>
    <property type="project" value="UniProtKB-KW"/>
</dbReference>
<dbReference type="Gene3D" id="6.10.140.2220">
    <property type="match status" value="1"/>
</dbReference>
<protein>
    <recommendedName>
        <fullName evidence="7">MYND-type domain-containing protein</fullName>
    </recommendedName>
</protein>
<feature type="transmembrane region" description="Helical" evidence="6">
    <location>
        <begin position="302"/>
        <end position="322"/>
    </location>
</feature>
<feature type="transmembrane region" description="Helical" evidence="6">
    <location>
        <begin position="588"/>
        <end position="607"/>
    </location>
</feature>
<name>B8LCD1_THAPS</name>
<keyword evidence="3" id="KW-0862">Zinc</keyword>
<feature type="domain" description="MYND-type" evidence="7">
    <location>
        <begin position="30"/>
        <end position="69"/>
    </location>
</feature>
<dbReference type="GO" id="GO:0016020">
    <property type="term" value="C:membrane"/>
    <property type="evidence" value="ECO:0000318"/>
    <property type="project" value="GO_Central"/>
</dbReference>
<dbReference type="PaxDb" id="35128-Thaps10339"/>
<evidence type="ECO:0000259" key="7">
    <source>
        <dbReference type="PROSITE" id="PS50865"/>
    </source>
</evidence>
<dbReference type="HOGENOM" id="CLU_448739_0_0_1"/>
<proteinExistence type="predicted"/>
<keyword evidence="6" id="KW-0472">Membrane</keyword>